<reference evidence="2 3" key="1">
    <citation type="submission" date="2016-02" db="EMBL/GenBank/DDBJ databases">
        <authorList>
            <person name="Wen L."/>
            <person name="He K."/>
            <person name="Yang H."/>
        </authorList>
    </citation>
    <scope>NUCLEOTIDE SEQUENCE [LARGE SCALE GENOMIC DNA]</scope>
    <source>
        <strain evidence="2 3">KLE1704</strain>
    </source>
</reference>
<proteinExistence type="predicted"/>
<dbReference type="InterPro" id="IPR011467">
    <property type="entry name" value="DUF1573"/>
</dbReference>
<feature type="transmembrane region" description="Helical" evidence="1">
    <location>
        <begin position="81"/>
        <end position="101"/>
    </location>
</feature>
<keyword evidence="1" id="KW-0472">Membrane</keyword>
<dbReference type="Pfam" id="PF07610">
    <property type="entry name" value="DUF1573"/>
    <property type="match status" value="1"/>
</dbReference>
<dbReference type="PANTHER" id="PTHR37833:SF1">
    <property type="entry name" value="SIGNAL PEPTIDE PROTEIN"/>
    <property type="match status" value="1"/>
</dbReference>
<sequence length="370" mass="43354">MLFLCTRSRQEKKCIIDFFDYSGHSITKYTLDTISNPFDVDEENRIIYNYNSEFFEDSFLKFTFFSFLWFKTIKQFVMKRLLVTISFIITAILFFSCTYIKKEDEITRLISEWSRREILFPKEIYFTVYGKDTVKYPTRRSRYSIVSYVDSVGCTSCKLQPHMWKKYISMLSPANGEEIPVLFFLCPTNRDELINLLVSNYFDHPVCIDENDTFNKLNKFPDKIDFQTFLLNEENRVVAMGNPIHNHKVRDLYIDIIQGKQMTYENEKIKTKVNVKNINLFLGTFDWNQEQKVEFILENTGDKLLVIDNVVTSCGCVTIGYSGEPIRPKGSVSLLVTYKAEQPEHFDKTIQVYCNAESSPILLKLTGEAK</sequence>
<gene>
    <name evidence="2" type="ORF">HMPREF2531_04839</name>
</gene>
<evidence type="ECO:0000313" key="2">
    <source>
        <dbReference type="EMBL" id="KXT42253.1"/>
    </source>
</evidence>
<protein>
    <recommendedName>
        <fullName evidence="4">DUF1573 domain-containing protein</fullName>
    </recommendedName>
</protein>
<evidence type="ECO:0000256" key="1">
    <source>
        <dbReference type="SAM" id="Phobius"/>
    </source>
</evidence>
<dbReference type="PATRIC" id="fig|329854.7.peg.4910"/>
<keyword evidence="1" id="KW-1133">Transmembrane helix</keyword>
<keyword evidence="1" id="KW-0812">Transmembrane</keyword>
<evidence type="ECO:0000313" key="3">
    <source>
        <dbReference type="Proteomes" id="UP000070319"/>
    </source>
</evidence>
<dbReference type="InterPro" id="IPR013783">
    <property type="entry name" value="Ig-like_fold"/>
</dbReference>
<evidence type="ECO:0008006" key="4">
    <source>
        <dbReference type="Google" id="ProtNLM"/>
    </source>
</evidence>
<dbReference type="AlphaFoldDB" id="A0A139KSQ4"/>
<accession>A0A139KSQ4</accession>
<comment type="caution">
    <text evidence="2">The sequence shown here is derived from an EMBL/GenBank/DDBJ whole genome shotgun (WGS) entry which is preliminary data.</text>
</comment>
<dbReference type="Gene3D" id="2.60.40.10">
    <property type="entry name" value="Immunoglobulins"/>
    <property type="match status" value="1"/>
</dbReference>
<dbReference type="Proteomes" id="UP000070319">
    <property type="component" value="Unassembled WGS sequence"/>
</dbReference>
<dbReference type="EMBL" id="LTDF01000167">
    <property type="protein sequence ID" value="KXT42253.1"/>
    <property type="molecule type" value="Genomic_DNA"/>
</dbReference>
<dbReference type="PANTHER" id="PTHR37833">
    <property type="entry name" value="LIPOPROTEIN-RELATED"/>
    <property type="match status" value="1"/>
</dbReference>
<name>A0A139KSQ4_9BACE</name>
<organism evidence="2">
    <name type="scientific">Bacteroides intestinalis</name>
    <dbReference type="NCBI Taxonomy" id="329854"/>
    <lineage>
        <taxon>Bacteria</taxon>
        <taxon>Pseudomonadati</taxon>
        <taxon>Bacteroidota</taxon>
        <taxon>Bacteroidia</taxon>
        <taxon>Bacteroidales</taxon>
        <taxon>Bacteroidaceae</taxon>
        <taxon>Bacteroides</taxon>
    </lineage>
</organism>